<evidence type="ECO:0000256" key="6">
    <source>
        <dbReference type="ARBA" id="ARBA00022741"/>
    </source>
</evidence>
<keyword evidence="6 11" id="KW-0547">Nucleotide-binding</keyword>
<feature type="non-terminal residue" evidence="13">
    <location>
        <position position="380"/>
    </location>
</feature>
<comment type="function">
    <text evidence="11">DNA polymerase III is a complex, multichain enzyme responsible for most of the replicative synthesis in bacteria. This DNA polymerase also exhibits 3' to 5' exonuclease activity.</text>
</comment>
<evidence type="ECO:0000256" key="7">
    <source>
        <dbReference type="ARBA" id="ARBA00022833"/>
    </source>
</evidence>
<dbReference type="Proteomes" id="UP000241736">
    <property type="component" value="Unassembled WGS sequence"/>
</dbReference>
<dbReference type="InterPro" id="IPR045085">
    <property type="entry name" value="HLD_clamp_pol_III_gamma_tau"/>
</dbReference>
<dbReference type="GO" id="GO:0003677">
    <property type="term" value="F:DNA binding"/>
    <property type="evidence" value="ECO:0007669"/>
    <property type="project" value="InterPro"/>
</dbReference>
<dbReference type="InterPro" id="IPR008921">
    <property type="entry name" value="DNA_pol3_clamp-load_cplx_C"/>
</dbReference>
<dbReference type="EC" id="2.7.7.7" evidence="11"/>
<evidence type="ECO:0000256" key="9">
    <source>
        <dbReference type="ARBA" id="ARBA00022932"/>
    </source>
</evidence>
<keyword evidence="8 11" id="KW-0067">ATP-binding</keyword>
<dbReference type="FunFam" id="1.10.8.60:FF:000013">
    <property type="entry name" value="DNA polymerase III subunit gamma/tau"/>
    <property type="match status" value="1"/>
</dbReference>
<sequence length="380" mass="40565">MSYLVLARKWRPRRFAELVGQEHVVRALTNALETGKVHHAFLFTGTRGVGKTTIARIFAKSLNCERGTSADPCGECETCQAIDQGRYVDLLEIDAASHTGVDNVRDLIDNAQYMPARGRYKVYLIDEVHMLSKAAFNALLKTLEEPPPHVKFLFATTDPEKLLVTVLSRCLQFNLRRLDLGQIAGQMTRILAAEGIAAEPGAIDLLARAADGSLRDGLSLLDQAIAYTGGQLGEAAVTAMLGTVDRGQVDGLLEALAAGDGPALMQRIEALASFSPDFGHVLGDLAVALHRIQLEQLVPGAAGEALVPALAAVAQSQPPELVQLWYQMAVSGRRDLGFAPSPRVGFEMSLLRMLAFRPAGEAGGVRPGPAASAEAAPARA</sequence>
<reference evidence="13 14" key="1">
    <citation type="submission" date="2018-03" db="EMBL/GenBank/DDBJ databases">
        <title>Arenimonas caeni sp. nov., isolated from activated sludge.</title>
        <authorList>
            <person name="Liu H."/>
        </authorList>
    </citation>
    <scope>NUCLEOTIDE SEQUENCE [LARGE SCALE GENOMIC DNA]</scope>
    <source>
        <strain evidence="14">z29</strain>
    </source>
</reference>
<dbReference type="NCBIfam" id="TIGR02397">
    <property type="entry name" value="dnaX_nterm"/>
    <property type="match status" value="1"/>
</dbReference>
<dbReference type="Gene3D" id="3.40.50.300">
    <property type="entry name" value="P-loop containing nucleotide triphosphate hydrolases"/>
    <property type="match status" value="1"/>
</dbReference>
<dbReference type="GO" id="GO:0003887">
    <property type="term" value="F:DNA-directed DNA polymerase activity"/>
    <property type="evidence" value="ECO:0007669"/>
    <property type="project" value="UniProtKB-KW"/>
</dbReference>
<comment type="caution">
    <text evidence="13">The sequence shown here is derived from an EMBL/GenBank/DDBJ whole genome shotgun (WGS) entry which is preliminary data.</text>
</comment>
<dbReference type="PRINTS" id="PR00300">
    <property type="entry name" value="CLPPROTEASEA"/>
</dbReference>
<keyword evidence="3 11" id="KW-0548">Nucleotidyltransferase</keyword>
<keyword evidence="5" id="KW-0479">Metal-binding</keyword>
<evidence type="ECO:0000256" key="3">
    <source>
        <dbReference type="ARBA" id="ARBA00022695"/>
    </source>
</evidence>
<dbReference type="CDD" id="cd00009">
    <property type="entry name" value="AAA"/>
    <property type="match status" value="1"/>
</dbReference>
<comment type="similarity">
    <text evidence="1 11">Belongs to the DnaX/STICHEL family.</text>
</comment>
<accession>A0A2P6MC53</accession>
<evidence type="ECO:0000256" key="10">
    <source>
        <dbReference type="ARBA" id="ARBA00049244"/>
    </source>
</evidence>
<dbReference type="CDD" id="cd18137">
    <property type="entry name" value="HLD_clamp_pol_III_gamma_tau"/>
    <property type="match status" value="1"/>
</dbReference>
<comment type="catalytic activity">
    <reaction evidence="10 11">
        <text>DNA(n) + a 2'-deoxyribonucleoside 5'-triphosphate = DNA(n+1) + diphosphate</text>
        <dbReference type="Rhea" id="RHEA:22508"/>
        <dbReference type="Rhea" id="RHEA-COMP:17339"/>
        <dbReference type="Rhea" id="RHEA-COMP:17340"/>
        <dbReference type="ChEBI" id="CHEBI:33019"/>
        <dbReference type="ChEBI" id="CHEBI:61560"/>
        <dbReference type="ChEBI" id="CHEBI:173112"/>
        <dbReference type="EC" id="2.7.7.7"/>
    </reaction>
</comment>
<evidence type="ECO:0000256" key="8">
    <source>
        <dbReference type="ARBA" id="ARBA00022840"/>
    </source>
</evidence>
<keyword evidence="7" id="KW-0862">Zinc</keyword>
<evidence type="ECO:0000256" key="5">
    <source>
        <dbReference type="ARBA" id="ARBA00022723"/>
    </source>
</evidence>
<dbReference type="InterPro" id="IPR001270">
    <property type="entry name" value="ClpA/B"/>
</dbReference>
<keyword evidence="4 11" id="KW-0235">DNA replication</keyword>
<dbReference type="InterPro" id="IPR012763">
    <property type="entry name" value="DNA_pol_III_sug/sutau_N"/>
</dbReference>
<dbReference type="PANTHER" id="PTHR11669">
    <property type="entry name" value="REPLICATION FACTOR C / DNA POLYMERASE III GAMMA-TAU SUBUNIT"/>
    <property type="match status" value="1"/>
</dbReference>
<dbReference type="GO" id="GO:0006261">
    <property type="term" value="P:DNA-templated DNA replication"/>
    <property type="evidence" value="ECO:0007669"/>
    <property type="project" value="TreeGrafter"/>
</dbReference>
<dbReference type="RefSeq" id="WP_114683931.1">
    <property type="nucleotide sequence ID" value="NZ_KZ679084.1"/>
</dbReference>
<keyword evidence="9 11" id="KW-0239">DNA-directed DNA polymerase</keyword>
<dbReference type="GO" id="GO:0009360">
    <property type="term" value="C:DNA polymerase III complex"/>
    <property type="evidence" value="ECO:0007669"/>
    <property type="project" value="InterPro"/>
</dbReference>
<comment type="subunit">
    <text evidence="11">DNA polymerase III contains a core (composed of alpha, epsilon and theta chains) that associates with a tau subunit. This core dimerizes to form the POLIII' complex. PolIII' associates with the gamma complex (composed of gamma, delta, delta', psi and chi chains) and with the beta chain to form the complete DNA polymerase III complex.</text>
</comment>
<dbReference type="InterPro" id="IPR050238">
    <property type="entry name" value="DNA_Rep/Repair_Clamp_Loader"/>
</dbReference>
<keyword evidence="14" id="KW-1185">Reference proteome</keyword>
<dbReference type="Pfam" id="PF22608">
    <property type="entry name" value="DNAX_ATPase_lid"/>
    <property type="match status" value="1"/>
</dbReference>
<dbReference type="InterPro" id="IPR022754">
    <property type="entry name" value="DNA_pol_III_gamma-3"/>
</dbReference>
<evidence type="ECO:0000256" key="1">
    <source>
        <dbReference type="ARBA" id="ARBA00006360"/>
    </source>
</evidence>
<evidence type="ECO:0000259" key="12">
    <source>
        <dbReference type="SMART" id="SM00382"/>
    </source>
</evidence>
<dbReference type="Pfam" id="PF12169">
    <property type="entry name" value="DNA_pol3_gamma3"/>
    <property type="match status" value="1"/>
</dbReference>
<gene>
    <name evidence="11" type="primary">dnaX</name>
    <name evidence="13" type="ORF">C6N40_00005</name>
</gene>
<dbReference type="SUPFAM" id="SSF48019">
    <property type="entry name" value="post-AAA+ oligomerization domain-like"/>
    <property type="match status" value="1"/>
</dbReference>
<dbReference type="SMART" id="SM00382">
    <property type="entry name" value="AAA"/>
    <property type="match status" value="1"/>
</dbReference>
<dbReference type="GO" id="GO:0005524">
    <property type="term" value="F:ATP binding"/>
    <property type="evidence" value="ECO:0007669"/>
    <property type="project" value="UniProtKB-KW"/>
</dbReference>
<dbReference type="InterPro" id="IPR003593">
    <property type="entry name" value="AAA+_ATPase"/>
</dbReference>
<evidence type="ECO:0000256" key="2">
    <source>
        <dbReference type="ARBA" id="ARBA00022679"/>
    </source>
</evidence>
<dbReference type="SUPFAM" id="SSF52540">
    <property type="entry name" value="P-loop containing nucleoside triphosphate hydrolases"/>
    <property type="match status" value="1"/>
</dbReference>
<evidence type="ECO:0000313" key="14">
    <source>
        <dbReference type="Proteomes" id="UP000241736"/>
    </source>
</evidence>
<proteinExistence type="inferred from homology"/>
<dbReference type="Pfam" id="PF13177">
    <property type="entry name" value="DNA_pol3_delta2"/>
    <property type="match status" value="1"/>
</dbReference>
<name>A0A2P6MC53_9GAMM</name>
<protein>
    <recommendedName>
        <fullName evidence="11">DNA polymerase III subunit gamma/tau</fullName>
        <ecNumber evidence="11">2.7.7.7</ecNumber>
    </recommendedName>
</protein>
<dbReference type="OrthoDB" id="9810148at2"/>
<evidence type="ECO:0000256" key="4">
    <source>
        <dbReference type="ARBA" id="ARBA00022705"/>
    </source>
</evidence>
<evidence type="ECO:0000256" key="11">
    <source>
        <dbReference type="RuleBase" id="RU364063"/>
    </source>
</evidence>
<dbReference type="AlphaFoldDB" id="A0A2P6MC53"/>
<dbReference type="Gene3D" id="1.10.8.60">
    <property type="match status" value="1"/>
</dbReference>
<dbReference type="FunFam" id="3.40.50.300:FF:000014">
    <property type="entry name" value="DNA polymerase III subunit gamma/tau"/>
    <property type="match status" value="1"/>
</dbReference>
<evidence type="ECO:0000313" key="13">
    <source>
        <dbReference type="EMBL" id="PRH83580.1"/>
    </source>
</evidence>
<keyword evidence="2 11" id="KW-0808">Transferase</keyword>
<dbReference type="EMBL" id="PVLF01000001">
    <property type="protein sequence ID" value="PRH83580.1"/>
    <property type="molecule type" value="Genomic_DNA"/>
</dbReference>
<dbReference type="FunFam" id="1.20.272.10:FF:000003">
    <property type="entry name" value="DNA polymerase III subunit gamma/tau"/>
    <property type="match status" value="1"/>
</dbReference>
<dbReference type="InterPro" id="IPR027417">
    <property type="entry name" value="P-loop_NTPase"/>
</dbReference>
<organism evidence="13 14">
    <name type="scientific">Arenimonas caeni</name>
    <dbReference type="NCBI Taxonomy" id="2058085"/>
    <lineage>
        <taxon>Bacteria</taxon>
        <taxon>Pseudomonadati</taxon>
        <taxon>Pseudomonadota</taxon>
        <taxon>Gammaproteobacteria</taxon>
        <taxon>Lysobacterales</taxon>
        <taxon>Lysobacteraceae</taxon>
        <taxon>Arenimonas</taxon>
    </lineage>
</organism>
<dbReference type="Gene3D" id="1.20.272.10">
    <property type="match status" value="1"/>
</dbReference>
<dbReference type="PANTHER" id="PTHR11669:SF0">
    <property type="entry name" value="PROTEIN STICHEL-LIKE 2"/>
    <property type="match status" value="1"/>
</dbReference>
<dbReference type="GO" id="GO:0046872">
    <property type="term" value="F:metal ion binding"/>
    <property type="evidence" value="ECO:0007669"/>
    <property type="project" value="UniProtKB-KW"/>
</dbReference>
<dbReference type="NCBIfam" id="NF005942">
    <property type="entry name" value="PRK07994.1"/>
    <property type="match status" value="1"/>
</dbReference>
<feature type="domain" description="AAA+ ATPase" evidence="12">
    <location>
        <begin position="37"/>
        <end position="179"/>
    </location>
</feature>